<dbReference type="InterPro" id="IPR038377">
    <property type="entry name" value="Na/Glc_symporter_sf"/>
</dbReference>
<keyword evidence="8" id="KW-0739">Sodium transport</keyword>
<evidence type="ECO:0008006" key="14">
    <source>
        <dbReference type="Google" id="ProtNLM"/>
    </source>
</evidence>
<evidence type="ECO:0000256" key="1">
    <source>
        <dbReference type="ARBA" id="ARBA00004141"/>
    </source>
</evidence>
<evidence type="ECO:0000256" key="9">
    <source>
        <dbReference type="RuleBase" id="RU362091"/>
    </source>
</evidence>
<evidence type="ECO:0000256" key="11">
    <source>
        <dbReference type="SAM" id="Phobius"/>
    </source>
</evidence>
<reference evidence="12" key="5">
    <citation type="submission" date="2025-09" db="UniProtKB">
        <authorList>
            <consortium name="Ensembl"/>
        </authorList>
    </citation>
    <scope>IDENTIFICATION</scope>
</reference>
<dbReference type="Gene3D" id="1.20.1730.10">
    <property type="entry name" value="Sodium/glucose cotransporter"/>
    <property type="match status" value="1"/>
</dbReference>
<feature type="transmembrane region" description="Helical" evidence="11">
    <location>
        <begin position="325"/>
        <end position="349"/>
    </location>
</feature>
<feature type="transmembrane region" description="Helical" evidence="11">
    <location>
        <begin position="400"/>
        <end position="421"/>
    </location>
</feature>
<dbReference type="AlphaFoldDB" id="A0A671FFD6"/>
<comment type="subcellular location">
    <subcellularLocation>
        <location evidence="1">Membrane</location>
        <topology evidence="1">Multi-pass membrane protein</topology>
    </subcellularLocation>
</comment>
<dbReference type="PROSITE" id="PS50283">
    <property type="entry name" value="NA_SOLUT_SYMP_3"/>
    <property type="match status" value="1"/>
</dbReference>
<evidence type="ECO:0000313" key="13">
    <source>
        <dbReference type="Proteomes" id="UP000472240"/>
    </source>
</evidence>
<reference evidence="12 13" key="2">
    <citation type="journal article" date="2018" name="Annu Rev Anim Biosci">
        <title>Bat Biology, Genomes, and the Bat1K Project: To Generate Chromosome-Level Genomes for All Living Bat Species.</title>
        <authorList>
            <person name="Teeling E.C."/>
            <person name="Vernes S.C."/>
            <person name="Davalos L.M."/>
            <person name="Ray D.A."/>
            <person name="Gilbert M.T.P."/>
            <person name="Myers E."/>
        </authorList>
    </citation>
    <scope>NUCLEOTIDE SEQUENCE</scope>
</reference>
<protein>
    <recommendedName>
        <fullName evidence="14">Solute carrier family 5 member 1</fullName>
    </recommendedName>
</protein>
<organism evidence="12 13">
    <name type="scientific">Rhinolophus ferrumequinum</name>
    <name type="common">Greater horseshoe bat</name>
    <dbReference type="NCBI Taxonomy" id="59479"/>
    <lineage>
        <taxon>Eukaryota</taxon>
        <taxon>Metazoa</taxon>
        <taxon>Chordata</taxon>
        <taxon>Craniata</taxon>
        <taxon>Vertebrata</taxon>
        <taxon>Euteleostomi</taxon>
        <taxon>Mammalia</taxon>
        <taxon>Eutheria</taxon>
        <taxon>Laurasiatheria</taxon>
        <taxon>Chiroptera</taxon>
        <taxon>Yinpterochiroptera</taxon>
        <taxon>Rhinolophoidea</taxon>
        <taxon>Rhinolophidae</taxon>
        <taxon>Rhinolophinae</taxon>
        <taxon>Rhinolophus</taxon>
    </lineage>
</organism>
<keyword evidence="6" id="KW-0406">Ion transport</keyword>
<dbReference type="Ensembl" id="ENSRFET00010026371.1">
    <property type="protein sequence ID" value="ENSRFEP00010024255.1"/>
    <property type="gene ID" value="ENSRFEG00010015963.1"/>
</dbReference>
<dbReference type="GO" id="GO:0005886">
    <property type="term" value="C:plasma membrane"/>
    <property type="evidence" value="ECO:0007669"/>
    <property type="project" value="TreeGrafter"/>
</dbReference>
<feature type="transmembrane region" description="Helical" evidence="11">
    <location>
        <begin position="111"/>
        <end position="137"/>
    </location>
</feature>
<feature type="transmembrane region" description="Helical" evidence="11">
    <location>
        <begin position="257"/>
        <end position="278"/>
    </location>
</feature>
<feature type="transmembrane region" description="Helical" evidence="11">
    <location>
        <begin position="48"/>
        <end position="69"/>
    </location>
</feature>
<dbReference type="PANTHER" id="PTHR11819:SF110">
    <property type="entry name" value="GENE 5134-RELATED"/>
    <property type="match status" value="1"/>
</dbReference>
<name>A0A671FFD6_RHIFE</name>
<feature type="transmembrane region" description="Helical" evidence="11">
    <location>
        <begin position="587"/>
        <end position="606"/>
    </location>
</feature>
<evidence type="ECO:0000256" key="10">
    <source>
        <dbReference type="SAM" id="MobiDB-lite"/>
    </source>
</evidence>
<evidence type="ECO:0000256" key="4">
    <source>
        <dbReference type="ARBA" id="ARBA00022989"/>
    </source>
</evidence>
<dbReference type="InterPro" id="IPR001734">
    <property type="entry name" value="Na/solute_symporter"/>
</dbReference>
<sequence length="607" mass="67105">NVSRVNSIIFTFVKINSWTWTKSSDIESSFYYQIGASLFASNIGTGHFLGLAGTAVTSGIAIGAFEWNVVTLPEYLKKRFGSYRIQLLLTLLYLFLYVFNDISLEICAGAMFMRMVLGLDVYLATIVLLTITGIYTITGGFAAVVYTNTLHAGIMVLGSVLLTGFAFKEVGGYRQLLNNYLNAKPSIIREGNWTAKPECYLPRLDSFHIFRDPITGDLPWPGIVFGVSIISLYYWCSNQIFVQRCLAGKNLSHVKGGCVLCGYLKLLPMFVIVMPGMISRILYPEKVACVVPSECEKHCGVRAGCSSMAYPVLVKELLPRGVRGLMLAALLASLMSSLTSIFNSASALFTMDIYTQMRPTATEKELMVTGRFFVIILIAVTIFWVPIIETTHSEQLFVNMQAVLSSLVPPIAAIFLLAMFCRRVTEQGAFWGLTGGLLIGSLRVVSMIAYGPQSCSANKCPPIICNVHFLYFAIFLFVASLLAMLGISVYTDPIPDKHLLGLCWSLRKEERVDLDADVQGKRSRPTFPAQESQSCLWEVCSMFCGLEPRPGPKLAPEKANMEEMEPGATPEGTEHSDKAESPCWRNIANICGFLLILTTVLCHVFYH</sequence>
<keyword evidence="7 11" id="KW-0472">Membrane</keyword>
<feature type="transmembrane region" description="Helical" evidence="11">
    <location>
        <begin position="428"/>
        <end position="449"/>
    </location>
</feature>
<dbReference type="GO" id="GO:0005412">
    <property type="term" value="F:D-glucose:sodium symporter activity"/>
    <property type="evidence" value="ECO:0007669"/>
    <property type="project" value="TreeGrafter"/>
</dbReference>
<reference evidence="13" key="3">
    <citation type="submission" date="2018-12" db="EMBL/GenBank/DDBJ databases">
        <title>G10K-VGP greater horseshoe bat female genome, primary haplotype.</title>
        <authorList>
            <person name="Teeling E."/>
            <person name="Myers G."/>
            <person name="Vernes S."/>
            <person name="Pippel M."/>
            <person name="Winkler S."/>
            <person name="Fedrigo O."/>
            <person name="Rhie A."/>
            <person name="Koren S."/>
            <person name="Phillippy A."/>
            <person name="Lewin H."/>
            <person name="Damas J."/>
            <person name="Howe K."/>
            <person name="Mountcastle J."/>
            <person name="Jarvis E.D."/>
        </authorList>
    </citation>
    <scope>NUCLEOTIDE SEQUENCE [LARGE SCALE GENOMIC DNA]</scope>
</reference>
<reference evidence="12 13" key="1">
    <citation type="journal article" date="2015" name="Annu Rev Anim Biosci">
        <title>The Genome 10K Project: a way forward.</title>
        <authorList>
            <person name="Koepfli K.P."/>
            <person name="Paten B."/>
            <person name="O'Brien S.J."/>
            <person name="Koepfli K.P."/>
            <person name="Paten B."/>
            <person name="Antunes A."/>
            <person name="Belov K."/>
            <person name="Bustamante C."/>
            <person name="Castoe T.A."/>
            <person name="Clawson H."/>
            <person name="Crawford A.J."/>
            <person name="Diekhans M."/>
            <person name="Distel D."/>
            <person name="Durbin R."/>
            <person name="Earl D."/>
            <person name="Fujita M.K."/>
            <person name="Gamble T."/>
            <person name="Georges A."/>
            <person name="Gemmell N."/>
            <person name="Gilbert M.T."/>
            <person name="Graves J.M."/>
            <person name="Green R.E."/>
            <person name="Hickey G."/>
            <person name="Jarvis E.D."/>
            <person name="Johnson W."/>
            <person name="Komissarov A."/>
            <person name="Korf I."/>
            <person name="Kuhn R."/>
            <person name="Larkin D.M."/>
            <person name="Lewin H."/>
            <person name="Lopez J.V."/>
            <person name="Ma J."/>
            <person name="Marques-Bonet T."/>
            <person name="Miller W."/>
            <person name="Murphy R."/>
            <person name="Pevzner P."/>
            <person name="Shapiro B."/>
            <person name="Steiner C."/>
            <person name="Tamazian G."/>
            <person name="Venkatesh B."/>
            <person name="Wang J."/>
            <person name="Wayne R."/>
            <person name="Wiley E."/>
            <person name="Yang H."/>
            <person name="Zhang G."/>
            <person name="Haussler D."/>
            <person name="Ryder O."/>
            <person name="O'Brien S.J."/>
        </authorList>
    </citation>
    <scope>NUCLEOTIDE SEQUENCE</scope>
</reference>
<dbReference type="PANTHER" id="PTHR11819">
    <property type="entry name" value="SOLUTE CARRIER FAMILY 5"/>
    <property type="match status" value="1"/>
</dbReference>
<keyword evidence="3 11" id="KW-0812">Transmembrane</keyword>
<dbReference type="Proteomes" id="UP000472240">
    <property type="component" value="Chromosome 25"/>
</dbReference>
<evidence type="ECO:0000256" key="3">
    <source>
        <dbReference type="ARBA" id="ARBA00022692"/>
    </source>
</evidence>
<feature type="transmembrane region" description="Helical" evidence="11">
    <location>
        <begin position="370"/>
        <end position="388"/>
    </location>
</feature>
<keyword evidence="5" id="KW-0915">Sodium</keyword>
<dbReference type="InParanoid" id="A0A671FFD6"/>
<evidence type="ECO:0000256" key="5">
    <source>
        <dbReference type="ARBA" id="ARBA00023053"/>
    </source>
</evidence>
<feature type="transmembrane region" description="Helical" evidence="11">
    <location>
        <begin position="149"/>
        <end position="167"/>
    </location>
</feature>
<dbReference type="NCBIfam" id="TIGR00813">
    <property type="entry name" value="sss"/>
    <property type="match status" value="1"/>
</dbReference>
<keyword evidence="8" id="KW-0813">Transport</keyword>
<evidence type="ECO:0000256" key="7">
    <source>
        <dbReference type="ARBA" id="ARBA00023136"/>
    </source>
</evidence>
<evidence type="ECO:0000256" key="8">
    <source>
        <dbReference type="ARBA" id="ARBA00023201"/>
    </source>
</evidence>
<keyword evidence="4 11" id="KW-1133">Transmembrane helix</keyword>
<dbReference type="GeneTree" id="ENSGT00940000163531"/>
<feature type="transmembrane region" description="Helical" evidence="11">
    <location>
        <begin position="469"/>
        <end position="490"/>
    </location>
</feature>
<evidence type="ECO:0000313" key="12">
    <source>
        <dbReference type="Ensembl" id="ENSRFEP00010024255.1"/>
    </source>
</evidence>
<evidence type="ECO:0000256" key="2">
    <source>
        <dbReference type="ARBA" id="ARBA00006434"/>
    </source>
</evidence>
<feature type="region of interest" description="Disordered" evidence="10">
    <location>
        <begin position="555"/>
        <end position="578"/>
    </location>
</feature>
<dbReference type="OMA" id="CLAGKNM"/>
<accession>A0A671FFD6</accession>
<reference evidence="12" key="4">
    <citation type="submission" date="2025-08" db="UniProtKB">
        <authorList>
            <consortium name="Ensembl"/>
        </authorList>
    </citation>
    <scope>IDENTIFICATION</scope>
</reference>
<keyword evidence="13" id="KW-1185">Reference proteome</keyword>
<evidence type="ECO:0000256" key="6">
    <source>
        <dbReference type="ARBA" id="ARBA00023065"/>
    </source>
</evidence>
<comment type="similarity">
    <text evidence="2 9">Belongs to the sodium:solute symporter (SSF) (TC 2.A.21) family.</text>
</comment>
<feature type="transmembrane region" description="Helical" evidence="11">
    <location>
        <begin position="218"/>
        <end position="236"/>
    </location>
</feature>
<dbReference type="Pfam" id="PF00474">
    <property type="entry name" value="SSF"/>
    <property type="match status" value="1"/>
</dbReference>
<proteinExistence type="inferred from homology"/>